<gene>
    <name evidence="2" type="ORF">LCGC14_2288770</name>
</gene>
<reference evidence="2" key="1">
    <citation type="journal article" date="2015" name="Nature">
        <title>Complex archaea that bridge the gap between prokaryotes and eukaryotes.</title>
        <authorList>
            <person name="Spang A."/>
            <person name="Saw J.H."/>
            <person name="Jorgensen S.L."/>
            <person name="Zaremba-Niedzwiedzka K."/>
            <person name="Martijn J."/>
            <person name="Lind A.E."/>
            <person name="van Eijk R."/>
            <person name="Schleper C."/>
            <person name="Guy L."/>
            <person name="Ettema T.J."/>
        </authorList>
    </citation>
    <scope>NUCLEOTIDE SEQUENCE</scope>
</reference>
<dbReference type="PROSITE" id="PS00028">
    <property type="entry name" value="ZINC_FINGER_C2H2_1"/>
    <property type="match status" value="1"/>
</dbReference>
<protein>
    <recommendedName>
        <fullName evidence="1">C2H2-type domain-containing protein</fullName>
    </recommendedName>
</protein>
<evidence type="ECO:0000259" key="1">
    <source>
        <dbReference type="PROSITE" id="PS00028"/>
    </source>
</evidence>
<sequence length="71" mass="8660">MSKWRVMYKCWADNCQKELTWDEVLNSHGVCPHCGMNSRDAIVRHSQHSVKFVRDYPQWMFWRTKGRLIFK</sequence>
<name>A0A0F9DEF7_9ZZZZ</name>
<organism evidence="2">
    <name type="scientific">marine sediment metagenome</name>
    <dbReference type="NCBI Taxonomy" id="412755"/>
    <lineage>
        <taxon>unclassified sequences</taxon>
        <taxon>metagenomes</taxon>
        <taxon>ecological metagenomes</taxon>
    </lineage>
</organism>
<accession>A0A0F9DEF7</accession>
<dbReference type="EMBL" id="LAZR01032007">
    <property type="protein sequence ID" value="KKL52111.1"/>
    <property type="molecule type" value="Genomic_DNA"/>
</dbReference>
<feature type="domain" description="C2H2-type" evidence="1">
    <location>
        <begin position="10"/>
        <end position="33"/>
    </location>
</feature>
<comment type="caution">
    <text evidence="2">The sequence shown here is derived from an EMBL/GenBank/DDBJ whole genome shotgun (WGS) entry which is preliminary data.</text>
</comment>
<dbReference type="InterPro" id="IPR013087">
    <property type="entry name" value="Znf_C2H2_type"/>
</dbReference>
<evidence type="ECO:0000313" key="2">
    <source>
        <dbReference type="EMBL" id="KKL52111.1"/>
    </source>
</evidence>
<proteinExistence type="predicted"/>
<dbReference type="AlphaFoldDB" id="A0A0F9DEF7"/>